<dbReference type="InterPro" id="IPR001128">
    <property type="entry name" value="Cyt_P450"/>
</dbReference>
<dbReference type="SUPFAM" id="SSF48264">
    <property type="entry name" value="Cytochrome P450"/>
    <property type="match status" value="1"/>
</dbReference>
<comment type="subcellular location">
    <subcellularLocation>
        <location evidence="2">Endoplasmic reticulum membrane</location>
        <topology evidence="2">Single-pass membrane protein</topology>
    </subcellularLocation>
</comment>
<keyword evidence="9" id="KW-1185">Reference proteome</keyword>
<comment type="cofactor">
    <cofactor evidence="1 7">
        <name>heme</name>
        <dbReference type="ChEBI" id="CHEBI:30413"/>
    </cofactor>
</comment>
<dbReference type="OMA" id="FWNLVHI"/>
<dbReference type="KEGG" id="glz:GLAREA_07040"/>
<dbReference type="AlphaFoldDB" id="S3D6B3"/>
<evidence type="ECO:0000256" key="1">
    <source>
        <dbReference type="ARBA" id="ARBA00001971"/>
    </source>
</evidence>
<dbReference type="Gene3D" id="1.10.630.10">
    <property type="entry name" value="Cytochrome P450"/>
    <property type="match status" value="1"/>
</dbReference>
<dbReference type="GO" id="GO:0016705">
    <property type="term" value="F:oxidoreductase activity, acting on paired donors, with incorporation or reduction of molecular oxygen"/>
    <property type="evidence" value="ECO:0007669"/>
    <property type="project" value="InterPro"/>
</dbReference>
<name>S3D6B3_GLAL2</name>
<gene>
    <name evidence="8" type="ORF">GLAREA_07040</name>
</gene>
<keyword evidence="7" id="KW-0349">Heme</keyword>
<accession>S3D6B3</accession>
<dbReference type="STRING" id="1116229.S3D6B3"/>
<dbReference type="eggNOG" id="KOG0684">
    <property type="taxonomic scope" value="Eukaryota"/>
</dbReference>
<organism evidence="8 9">
    <name type="scientific">Glarea lozoyensis (strain ATCC 20868 / MF5171)</name>
    <dbReference type="NCBI Taxonomy" id="1116229"/>
    <lineage>
        <taxon>Eukaryota</taxon>
        <taxon>Fungi</taxon>
        <taxon>Dikarya</taxon>
        <taxon>Ascomycota</taxon>
        <taxon>Pezizomycotina</taxon>
        <taxon>Leotiomycetes</taxon>
        <taxon>Helotiales</taxon>
        <taxon>Helotiaceae</taxon>
        <taxon>Glarea</taxon>
    </lineage>
</organism>
<dbReference type="GO" id="GO:0005789">
    <property type="term" value="C:endoplasmic reticulum membrane"/>
    <property type="evidence" value="ECO:0007669"/>
    <property type="project" value="UniProtKB-SubCell"/>
</dbReference>
<keyword evidence="5 7" id="KW-0479">Metal-binding</keyword>
<dbReference type="PANTHER" id="PTHR24306">
    <property type="match status" value="1"/>
</dbReference>
<dbReference type="HOGENOM" id="CLU_018012_0_0_1"/>
<comment type="similarity">
    <text evidence="3">Belongs to the cytochrome P450 family.</text>
</comment>
<dbReference type="CDD" id="cd11040">
    <property type="entry name" value="CYP7_CYP8-like"/>
    <property type="match status" value="1"/>
</dbReference>
<feature type="binding site" description="axial binding residue" evidence="7">
    <location>
        <position position="506"/>
    </location>
    <ligand>
        <name>heme</name>
        <dbReference type="ChEBI" id="CHEBI:30413"/>
    </ligand>
    <ligandPart>
        <name>Fe</name>
        <dbReference type="ChEBI" id="CHEBI:18248"/>
    </ligandPart>
</feature>
<evidence type="ECO:0000313" key="9">
    <source>
        <dbReference type="Proteomes" id="UP000016922"/>
    </source>
</evidence>
<proteinExistence type="inferred from homology"/>
<dbReference type="PANTHER" id="PTHR24306:SF7">
    <property type="entry name" value="AHBB"/>
    <property type="match status" value="1"/>
</dbReference>
<sequence length="568" mass="64628">MEDNFYTTVSNHSIPATSSWVASTWKAASSPNVVLALVLGPFIIAAITRYLSSRPSPQVGEEKSAWKVPYWIPFIGHGFSFLWDPSKMLREAKEQSPNAIFALHMGGTTHNIVSEPDLVRSAMAQRESTLSSHDVVWNVIQKFFGFPSNSKAKYFANWDELNTTYKYMLREPYLGQMLNTTVRNMERHICSMVSFVDTDIDLQPWERYAEASYVSDTETSLDLMKLMRDVMGHASIPAMHGNAFLDKYPEVLHDIYELDKGMLYLIMGLPAWTPWSPVISAHNARRRLWEALDAQQVAMDAQAKGEDPGDGWGDMEDVSPFTRNRNEMYRDKGFAIRERGELPTTWALIINSSLIVYWQILYILDNPSLLAEIRSEIEPHITIHKPMSIGRISEAPRITIDPEGLTTCHVLKATYLESLRLSAQPWSVRTVGTDVTLKGDNSNSNYLVKKGEYVTMPHDLHMRDPAYFSDPAKFDHERFLVRDEEGKITGTDMKTIRPYGGGPSLCKGRVLAERECLALVAGVLAYWDFEPDEGTRFRIPKQLKTSAVARPDGDTRVKVRRRKFEWDE</sequence>
<evidence type="ECO:0000256" key="5">
    <source>
        <dbReference type="ARBA" id="ARBA00022723"/>
    </source>
</evidence>
<evidence type="ECO:0000256" key="2">
    <source>
        <dbReference type="ARBA" id="ARBA00004389"/>
    </source>
</evidence>
<dbReference type="GO" id="GO:0005506">
    <property type="term" value="F:iron ion binding"/>
    <property type="evidence" value="ECO:0007669"/>
    <property type="project" value="InterPro"/>
</dbReference>
<dbReference type="EMBL" id="KE145357">
    <property type="protein sequence ID" value="EPE34027.1"/>
    <property type="molecule type" value="Genomic_DNA"/>
</dbReference>
<dbReference type="GO" id="GO:0020037">
    <property type="term" value="F:heme binding"/>
    <property type="evidence" value="ECO:0007669"/>
    <property type="project" value="InterPro"/>
</dbReference>
<evidence type="ECO:0000256" key="3">
    <source>
        <dbReference type="ARBA" id="ARBA00010617"/>
    </source>
</evidence>
<dbReference type="Pfam" id="PF00067">
    <property type="entry name" value="p450"/>
    <property type="match status" value="1"/>
</dbReference>
<dbReference type="RefSeq" id="XP_008079179.1">
    <property type="nucleotide sequence ID" value="XM_008080988.1"/>
</dbReference>
<keyword evidence="4" id="KW-0444">Lipid biosynthesis</keyword>
<reference evidence="8 9" key="1">
    <citation type="journal article" date="2013" name="BMC Genomics">
        <title>Genomics-driven discovery of the pneumocandin biosynthetic gene cluster in the fungus Glarea lozoyensis.</title>
        <authorList>
            <person name="Chen L."/>
            <person name="Yue Q."/>
            <person name="Zhang X."/>
            <person name="Xiang M."/>
            <person name="Wang C."/>
            <person name="Li S."/>
            <person name="Che Y."/>
            <person name="Ortiz-Lopez F.J."/>
            <person name="Bills G.F."/>
            <person name="Liu X."/>
            <person name="An Z."/>
        </authorList>
    </citation>
    <scope>NUCLEOTIDE SEQUENCE [LARGE SCALE GENOMIC DNA]</scope>
    <source>
        <strain evidence="9">ATCC 20868 / MF5171</strain>
    </source>
</reference>
<dbReference type="InterPro" id="IPR036396">
    <property type="entry name" value="Cyt_P450_sf"/>
</dbReference>
<keyword evidence="4" id="KW-0443">Lipid metabolism</keyword>
<evidence type="ECO:0000256" key="7">
    <source>
        <dbReference type="PIRSR" id="PIRSR602403-1"/>
    </source>
</evidence>
<evidence type="ECO:0000256" key="4">
    <source>
        <dbReference type="ARBA" id="ARBA00022516"/>
    </source>
</evidence>
<dbReference type="GO" id="GO:0004497">
    <property type="term" value="F:monooxygenase activity"/>
    <property type="evidence" value="ECO:0007669"/>
    <property type="project" value="InterPro"/>
</dbReference>
<dbReference type="PRINTS" id="PR00465">
    <property type="entry name" value="EP450IV"/>
</dbReference>
<dbReference type="Proteomes" id="UP000016922">
    <property type="component" value="Unassembled WGS sequence"/>
</dbReference>
<protein>
    <submittedName>
        <fullName evidence="8">Cytochrome P450</fullName>
    </submittedName>
</protein>
<evidence type="ECO:0000313" key="8">
    <source>
        <dbReference type="EMBL" id="EPE34027.1"/>
    </source>
</evidence>
<keyword evidence="6 7" id="KW-0408">Iron</keyword>
<dbReference type="GeneID" id="19466093"/>
<dbReference type="OrthoDB" id="3366823at2759"/>
<dbReference type="InterPro" id="IPR002403">
    <property type="entry name" value="Cyt_P450_E_grp-IV"/>
</dbReference>
<evidence type="ECO:0000256" key="6">
    <source>
        <dbReference type="ARBA" id="ARBA00023004"/>
    </source>
</evidence>